<dbReference type="GO" id="GO:1904680">
    <property type="term" value="F:peptide transmembrane transporter activity"/>
    <property type="evidence" value="ECO:0007669"/>
    <property type="project" value="TreeGrafter"/>
</dbReference>
<dbReference type="Proteomes" id="UP000460221">
    <property type="component" value="Unassembled WGS sequence"/>
</dbReference>
<feature type="domain" description="Solute-binding protein family 5" evidence="2">
    <location>
        <begin position="103"/>
        <end position="467"/>
    </location>
</feature>
<dbReference type="Gene3D" id="3.40.190.10">
    <property type="entry name" value="Periplasmic binding protein-like II"/>
    <property type="match status" value="1"/>
</dbReference>
<dbReference type="PIRSF" id="PIRSF002741">
    <property type="entry name" value="MppA"/>
    <property type="match status" value="1"/>
</dbReference>
<dbReference type="Gene3D" id="3.10.105.10">
    <property type="entry name" value="Dipeptide-binding Protein, Domain 3"/>
    <property type="match status" value="1"/>
</dbReference>
<dbReference type="CDD" id="cd08492">
    <property type="entry name" value="PBP2_NikA_DppA_OppA_like_15"/>
    <property type="match status" value="1"/>
</dbReference>
<sequence>MNPTHHRRRQLRSVGTITAGAALAAVLAACGSTAGATAQNAGAGTSSGSSAAAGQPVSGGTLTLALDGDPTCIDPAQTSLTNTLSLGAQFTDTLVDQDFETGEIVPALAEKWEISDDATEFTFHLRDGVTFSDGTPLDAAAVKANFDGIIDLGAASFLGSSYLADYVGTDVVDDSTAKVTFKTPNVPFLQAAATATLGILSPATNKLTADERCQGELVGSGPFVLSKYDLTSQVVLTRRAGYAWPSAAAEHQGEAYVETVVLPIVKETGVRAGGLQSAEFDGIFQPAVQDQDALEQAGFTLTSRANPGNVQSLFANTFRPLVAEEAVRQAFQKAIDRDEFNATLFNARYAVPSSVLSPTTPGYTDLSADLVYDPEGAKALLDGAGWTVGADGIREKDGTKLVLKLLSSEATKSAAELTQNQLKEVGIGVEIEIPESSQSFKVRSAGDWDYTFSGLTRADPDTLRRDFWSGGQPNSAAHLTESPLDDKILAQKAEVDTEKRWAIVAEIQKEIITQGYDIPYGSQLQIYATRDGVQGLRLDASSRLRLYDTWVQASS</sequence>
<keyword evidence="4" id="KW-1185">Reference proteome</keyword>
<dbReference type="GO" id="GO:0015833">
    <property type="term" value="P:peptide transport"/>
    <property type="evidence" value="ECO:0007669"/>
    <property type="project" value="TreeGrafter"/>
</dbReference>
<feature type="chain" id="PRO_5039037571" evidence="1">
    <location>
        <begin position="39"/>
        <end position="555"/>
    </location>
</feature>
<dbReference type="Pfam" id="PF00496">
    <property type="entry name" value="SBP_bac_5"/>
    <property type="match status" value="1"/>
</dbReference>
<dbReference type="PROSITE" id="PS51257">
    <property type="entry name" value="PROKAR_LIPOPROTEIN"/>
    <property type="match status" value="1"/>
</dbReference>
<dbReference type="PROSITE" id="PS51318">
    <property type="entry name" value="TAT"/>
    <property type="match status" value="1"/>
</dbReference>
<name>A0A7K1FR55_9ACTN</name>
<gene>
    <name evidence="3" type="ORF">GIS00_22075</name>
</gene>
<dbReference type="InterPro" id="IPR000914">
    <property type="entry name" value="SBP_5_dom"/>
</dbReference>
<dbReference type="RefSeq" id="WP_154770643.1">
    <property type="nucleotide sequence ID" value="NZ_WLYK01000011.1"/>
</dbReference>
<evidence type="ECO:0000256" key="1">
    <source>
        <dbReference type="SAM" id="SignalP"/>
    </source>
</evidence>
<dbReference type="GO" id="GO:0042597">
    <property type="term" value="C:periplasmic space"/>
    <property type="evidence" value="ECO:0007669"/>
    <property type="project" value="UniProtKB-ARBA"/>
</dbReference>
<proteinExistence type="predicted"/>
<feature type="signal peptide" evidence="1">
    <location>
        <begin position="1"/>
        <end position="38"/>
    </location>
</feature>
<dbReference type="PANTHER" id="PTHR30290">
    <property type="entry name" value="PERIPLASMIC BINDING COMPONENT OF ABC TRANSPORTER"/>
    <property type="match status" value="1"/>
</dbReference>
<dbReference type="AlphaFoldDB" id="A0A7K1FR55"/>
<reference evidence="3 4" key="1">
    <citation type="submission" date="2019-11" db="EMBL/GenBank/DDBJ databases">
        <authorList>
            <person name="Jiang L.-Q."/>
        </authorList>
    </citation>
    <scope>NUCLEOTIDE SEQUENCE [LARGE SCALE GENOMIC DNA]</scope>
    <source>
        <strain evidence="3 4">YIM 132087</strain>
    </source>
</reference>
<evidence type="ECO:0000259" key="2">
    <source>
        <dbReference type="Pfam" id="PF00496"/>
    </source>
</evidence>
<dbReference type="GO" id="GO:0043190">
    <property type="term" value="C:ATP-binding cassette (ABC) transporter complex"/>
    <property type="evidence" value="ECO:0007669"/>
    <property type="project" value="InterPro"/>
</dbReference>
<dbReference type="EMBL" id="WLYK01000011">
    <property type="protein sequence ID" value="MTD16627.1"/>
    <property type="molecule type" value="Genomic_DNA"/>
</dbReference>
<keyword evidence="1" id="KW-0732">Signal</keyword>
<dbReference type="InterPro" id="IPR039424">
    <property type="entry name" value="SBP_5"/>
</dbReference>
<dbReference type="SUPFAM" id="SSF53850">
    <property type="entry name" value="Periplasmic binding protein-like II"/>
    <property type="match status" value="1"/>
</dbReference>
<evidence type="ECO:0000313" key="4">
    <source>
        <dbReference type="Proteomes" id="UP000460221"/>
    </source>
</evidence>
<evidence type="ECO:0000313" key="3">
    <source>
        <dbReference type="EMBL" id="MTD16627.1"/>
    </source>
</evidence>
<dbReference type="InterPro" id="IPR030678">
    <property type="entry name" value="Peptide/Ni-bd"/>
</dbReference>
<comment type="caution">
    <text evidence="3">The sequence shown here is derived from an EMBL/GenBank/DDBJ whole genome shotgun (WGS) entry which is preliminary data.</text>
</comment>
<accession>A0A7K1FR55</accession>
<protein>
    <submittedName>
        <fullName evidence="3">ABC transporter substrate-binding protein</fullName>
    </submittedName>
</protein>
<dbReference type="InterPro" id="IPR006311">
    <property type="entry name" value="TAT_signal"/>
</dbReference>
<organism evidence="3 4">
    <name type="scientific">Nakamurella alba</name>
    <dbReference type="NCBI Taxonomy" id="2665158"/>
    <lineage>
        <taxon>Bacteria</taxon>
        <taxon>Bacillati</taxon>
        <taxon>Actinomycetota</taxon>
        <taxon>Actinomycetes</taxon>
        <taxon>Nakamurellales</taxon>
        <taxon>Nakamurellaceae</taxon>
        <taxon>Nakamurella</taxon>
    </lineage>
</organism>